<organism evidence="2 3">
    <name type="scientific">Populus trichocarpa</name>
    <name type="common">Western balsam poplar</name>
    <name type="synonym">Populus balsamifera subsp. trichocarpa</name>
    <dbReference type="NCBI Taxonomy" id="3694"/>
    <lineage>
        <taxon>Eukaryota</taxon>
        <taxon>Viridiplantae</taxon>
        <taxon>Streptophyta</taxon>
        <taxon>Embryophyta</taxon>
        <taxon>Tracheophyta</taxon>
        <taxon>Spermatophyta</taxon>
        <taxon>Magnoliopsida</taxon>
        <taxon>eudicotyledons</taxon>
        <taxon>Gunneridae</taxon>
        <taxon>Pentapetalae</taxon>
        <taxon>rosids</taxon>
        <taxon>fabids</taxon>
        <taxon>Malpighiales</taxon>
        <taxon>Salicaceae</taxon>
        <taxon>Saliceae</taxon>
        <taxon>Populus</taxon>
    </lineage>
</organism>
<feature type="transmembrane region" description="Helical" evidence="1">
    <location>
        <begin position="55"/>
        <end position="74"/>
    </location>
</feature>
<keyword evidence="1" id="KW-1133">Transmembrane helix</keyword>
<dbReference type="Proteomes" id="UP000006729">
    <property type="component" value="Chromosome 16"/>
</dbReference>
<accession>A0A2K1X910</accession>
<reference evidence="2 3" key="1">
    <citation type="journal article" date="2006" name="Science">
        <title>The genome of black cottonwood, Populus trichocarpa (Torr. &amp; Gray).</title>
        <authorList>
            <person name="Tuskan G.A."/>
            <person name="Difazio S."/>
            <person name="Jansson S."/>
            <person name="Bohlmann J."/>
            <person name="Grigoriev I."/>
            <person name="Hellsten U."/>
            <person name="Putnam N."/>
            <person name="Ralph S."/>
            <person name="Rombauts S."/>
            <person name="Salamov A."/>
            <person name="Schein J."/>
            <person name="Sterck L."/>
            <person name="Aerts A."/>
            <person name="Bhalerao R.R."/>
            <person name="Bhalerao R.P."/>
            <person name="Blaudez D."/>
            <person name="Boerjan W."/>
            <person name="Brun A."/>
            <person name="Brunner A."/>
            <person name="Busov V."/>
            <person name="Campbell M."/>
            <person name="Carlson J."/>
            <person name="Chalot M."/>
            <person name="Chapman J."/>
            <person name="Chen G.L."/>
            <person name="Cooper D."/>
            <person name="Coutinho P.M."/>
            <person name="Couturier J."/>
            <person name="Covert S."/>
            <person name="Cronk Q."/>
            <person name="Cunningham R."/>
            <person name="Davis J."/>
            <person name="Degroeve S."/>
            <person name="Dejardin A."/>
            <person name="Depamphilis C."/>
            <person name="Detter J."/>
            <person name="Dirks B."/>
            <person name="Dubchak I."/>
            <person name="Duplessis S."/>
            <person name="Ehlting J."/>
            <person name="Ellis B."/>
            <person name="Gendler K."/>
            <person name="Goodstein D."/>
            <person name="Gribskov M."/>
            <person name="Grimwood J."/>
            <person name="Groover A."/>
            <person name="Gunter L."/>
            <person name="Hamberger B."/>
            <person name="Heinze B."/>
            <person name="Helariutta Y."/>
            <person name="Henrissat B."/>
            <person name="Holligan D."/>
            <person name="Holt R."/>
            <person name="Huang W."/>
            <person name="Islam-Faridi N."/>
            <person name="Jones S."/>
            <person name="Jones-Rhoades M."/>
            <person name="Jorgensen R."/>
            <person name="Joshi C."/>
            <person name="Kangasjarvi J."/>
            <person name="Karlsson J."/>
            <person name="Kelleher C."/>
            <person name="Kirkpatrick R."/>
            <person name="Kirst M."/>
            <person name="Kohler A."/>
            <person name="Kalluri U."/>
            <person name="Larimer F."/>
            <person name="Leebens-Mack J."/>
            <person name="Leple J.C."/>
            <person name="Locascio P."/>
            <person name="Lou Y."/>
            <person name="Lucas S."/>
            <person name="Martin F."/>
            <person name="Montanini B."/>
            <person name="Napoli C."/>
            <person name="Nelson D.R."/>
            <person name="Nelson C."/>
            <person name="Nieminen K."/>
            <person name="Nilsson O."/>
            <person name="Pereda V."/>
            <person name="Peter G."/>
            <person name="Philippe R."/>
            <person name="Pilate G."/>
            <person name="Poliakov A."/>
            <person name="Razumovskaya J."/>
            <person name="Richardson P."/>
            <person name="Rinaldi C."/>
            <person name="Ritland K."/>
            <person name="Rouze P."/>
            <person name="Ryaboy D."/>
            <person name="Schmutz J."/>
            <person name="Schrader J."/>
            <person name="Segerman B."/>
            <person name="Shin H."/>
            <person name="Siddiqui A."/>
            <person name="Sterky F."/>
            <person name="Terry A."/>
            <person name="Tsai C.J."/>
            <person name="Uberbacher E."/>
            <person name="Unneberg P."/>
            <person name="Vahala J."/>
            <person name="Wall K."/>
            <person name="Wessler S."/>
            <person name="Yang G."/>
            <person name="Yin T."/>
            <person name="Douglas C."/>
            <person name="Marra M."/>
            <person name="Sandberg G."/>
            <person name="Van de Peer Y."/>
            <person name="Rokhsar D."/>
        </authorList>
    </citation>
    <scope>NUCLEOTIDE SEQUENCE [LARGE SCALE GENOMIC DNA]</scope>
    <source>
        <strain evidence="3">cv. Nisqually</strain>
    </source>
</reference>
<proteinExistence type="predicted"/>
<keyword evidence="1" id="KW-0472">Membrane</keyword>
<gene>
    <name evidence="2" type="ORF">POPTR_016G011800</name>
</gene>
<keyword evidence="3" id="KW-1185">Reference proteome</keyword>
<name>A0A2K1X910_POPTR</name>
<keyword evidence="1" id="KW-0812">Transmembrane</keyword>
<sequence length="119" mass="12884">MLQITKIQNKSNRLHKLKITGEGMKNSGWGTSSSSSLSLYAGGDLKNHQKHNKQWIPFLDLFSVFLLPLDFLLFPSSSGVQRHHCLLPSGWLKTGEEAVVAGVVSAHATMGLGGNGLRG</sequence>
<dbReference type="InParanoid" id="A0A2K1X910"/>
<evidence type="ECO:0000313" key="2">
    <source>
        <dbReference type="EMBL" id="PNS97267.1"/>
    </source>
</evidence>
<evidence type="ECO:0000256" key="1">
    <source>
        <dbReference type="SAM" id="Phobius"/>
    </source>
</evidence>
<dbReference type="AlphaFoldDB" id="A0A2K1X910"/>
<protein>
    <submittedName>
        <fullName evidence="2">Uncharacterized protein</fullName>
    </submittedName>
</protein>
<dbReference type="EMBL" id="CM009305">
    <property type="protein sequence ID" value="PNS97267.1"/>
    <property type="molecule type" value="Genomic_DNA"/>
</dbReference>
<evidence type="ECO:0000313" key="3">
    <source>
        <dbReference type="Proteomes" id="UP000006729"/>
    </source>
</evidence>